<sequence length="361" mass="40360">MNAPEPLPPPALSPGLVYADDTRPGYRRKRVNAKTFHYFDTHGKRITDDGKVTRIQSLAIPPAYTDVWICPDPQGHIQATGRDARGRKQYRYHPDWTSVRDAQKYGQLAAFGLCLPRIRARITRDMALPGLPRDKVAATLVRLLELTRIRVGSREYARANRSFGLTTLTRRHAQVAGDRIRLRFVGKSGVPHDVTVADRRIARLVRRCLDLPGQQLFHYLDEAGEARAVDSDLVNDYLREASGADFTAKHYRTWAGTLYAYAALRAQLSDVLDDEANTPTATRKHLAEVIKRVAQRLANTPAVCRACYIHPAVMEAYLEGTLQAEARAPDTPRGLAAEERRLLAFLQALPVRTPADSVPAK</sequence>
<keyword evidence="3" id="KW-0413">Isomerase</keyword>
<name>A0A157P3X8_9BORD</name>
<feature type="domain" description="DNA topoisomerase IB N-terminal" evidence="2">
    <location>
        <begin position="36"/>
        <end position="83"/>
    </location>
</feature>
<evidence type="ECO:0000259" key="1">
    <source>
        <dbReference type="Pfam" id="PF01028"/>
    </source>
</evidence>
<dbReference type="SUPFAM" id="SSF55869">
    <property type="entry name" value="DNA topoisomerase I domain"/>
    <property type="match status" value="1"/>
</dbReference>
<dbReference type="InterPro" id="IPR014711">
    <property type="entry name" value="TopoI_cat_a-hlx-sub_euk"/>
</dbReference>
<dbReference type="Proteomes" id="UP000077037">
    <property type="component" value="Unassembled WGS sequence"/>
</dbReference>
<gene>
    <name evidence="3" type="ORF">SAMEA1982600_02235</name>
</gene>
<organism evidence="3 4">
    <name type="scientific">Bordetella ansorpii</name>
    <dbReference type="NCBI Taxonomy" id="288768"/>
    <lineage>
        <taxon>Bacteria</taxon>
        <taxon>Pseudomonadati</taxon>
        <taxon>Pseudomonadota</taxon>
        <taxon>Betaproteobacteria</taxon>
        <taxon>Burkholderiales</taxon>
        <taxon>Alcaligenaceae</taxon>
        <taxon>Bordetella</taxon>
    </lineage>
</organism>
<dbReference type="Gene3D" id="3.30.66.10">
    <property type="entry name" value="DNA topoisomerase I domain"/>
    <property type="match status" value="1"/>
</dbReference>
<dbReference type="PROSITE" id="PS52038">
    <property type="entry name" value="TOPO_IB_2"/>
    <property type="match status" value="1"/>
</dbReference>
<feature type="domain" description="DNA topoisomerase I catalytic core eukaryotic-type" evidence="1">
    <location>
        <begin position="98"/>
        <end position="319"/>
    </location>
</feature>
<dbReference type="Pfam" id="PF01028">
    <property type="entry name" value="Topoisom_I"/>
    <property type="match status" value="1"/>
</dbReference>
<evidence type="ECO:0000259" key="2">
    <source>
        <dbReference type="Pfam" id="PF21338"/>
    </source>
</evidence>
<dbReference type="SUPFAM" id="SSF56349">
    <property type="entry name" value="DNA breaking-rejoining enzymes"/>
    <property type="match status" value="1"/>
</dbReference>
<dbReference type="InterPro" id="IPR035447">
    <property type="entry name" value="DNA_topo_I_N_sf"/>
</dbReference>
<reference evidence="3 4" key="1">
    <citation type="submission" date="2016-03" db="EMBL/GenBank/DDBJ databases">
        <authorList>
            <consortium name="Pathogen Informatics"/>
        </authorList>
    </citation>
    <scope>NUCLEOTIDE SEQUENCE [LARGE SCALE GENOMIC DNA]</scope>
    <source>
        <strain evidence="3 4">NCTC13364</strain>
    </source>
</reference>
<dbReference type="Gene3D" id="3.90.15.10">
    <property type="entry name" value="Topoisomerase I, Chain A, domain 3"/>
    <property type="match status" value="1"/>
</dbReference>
<evidence type="ECO:0000313" key="3">
    <source>
        <dbReference type="EMBL" id="SAI28275.1"/>
    </source>
</evidence>
<dbReference type="InterPro" id="IPR049331">
    <property type="entry name" value="Top1B_N_bact"/>
</dbReference>
<accession>A0A157P3X8</accession>
<dbReference type="InterPro" id="IPR011010">
    <property type="entry name" value="DNA_brk_join_enz"/>
</dbReference>
<protein>
    <submittedName>
        <fullName evidence="3">Eukaryotic DNA topoisomerase I, catalytic core</fullName>
    </submittedName>
</protein>
<dbReference type="Pfam" id="PF21338">
    <property type="entry name" value="Top1B_N_bact"/>
    <property type="match status" value="1"/>
</dbReference>
<dbReference type="Gene3D" id="1.10.132.120">
    <property type="match status" value="1"/>
</dbReference>
<dbReference type="GO" id="GO:0003677">
    <property type="term" value="F:DNA binding"/>
    <property type="evidence" value="ECO:0007669"/>
    <property type="project" value="InterPro"/>
</dbReference>
<dbReference type="AlphaFoldDB" id="A0A157P3X8"/>
<dbReference type="EMBL" id="FKBS01000014">
    <property type="protein sequence ID" value="SAI28275.1"/>
    <property type="molecule type" value="Genomic_DNA"/>
</dbReference>
<dbReference type="InterPro" id="IPR013500">
    <property type="entry name" value="TopoI_cat_euk"/>
</dbReference>
<evidence type="ECO:0000313" key="4">
    <source>
        <dbReference type="Proteomes" id="UP000077037"/>
    </source>
</evidence>
<proteinExistence type="predicted"/>
<dbReference type="GO" id="GO:0006265">
    <property type="term" value="P:DNA topological change"/>
    <property type="evidence" value="ECO:0007669"/>
    <property type="project" value="InterPro"/>
</dbReference>
<dbReference type="RefSeq" id="WP_066411734.1">
    <property type="nucleotide sequence ID" value="NZ_FKBS01000014.1"/>
</dbReference>
<dbReference type="OrthoDB" id="9778962at2"/>
<dbReference type="GO" id="GO:0003917">
    <property type="term" value="F:DNA topoisomerase type I (single strand cut, ATP-independent) activity"/>
    <property type="evidence" value="ECO:0007669"/>
    <property type="project" value="InterPro"/>
</dbReference>